<organism evidence="1 2">
    <name type="scientific">Pelosinus propionicus DSM 13327</name>
    <dbReference type="NCBI Taxonomy" id="1123291"/>
    <lineage>
        <taxon>Bacteria</taxon>
        <taxon>Bacillati</taxon>
        <taxon>Bacillota</taxon>
        <taxon>Negativicutes</taxon>
        <taxon>Selenomonadales</taxon>
        <taxon>Sporomusaceae</taxon>
        <taxon>Pelosinus</taxon>
    </lineage>
</organism>
<dbReference type="RefSeq" id="WP_175490613.1">
    <property type="nucleotide sequence ID" value="NZ_FOTS01000040.1"/>
</dbReference>
<reference evidence="2" key="1">
    <citation type="submission" date="2016-10" db="EMBL/GenBank/DDBJ databases">
        <authorList>
            <person name="Varghese N."/>
            <person name="Submissions S."/>
        </authorList>
    </citation>
    <scope>NUCLEOTIDE SEQUENCE [LARGE SCALE GENOMIC DNA]</scope>
    <source>
        <strain evidence="2">DSM 13327</strain>
    </source>
</reference>
<dbReference type="AlphaFoldDB" id="A0A1I4N2E3"/>
<name>A0A1I4N2E3_9FIRM</name>
<dbReference type="STRING" id="1123291.SAMN04490355_104039"/>
<gene>
    <name evidence="1" type="ORF">SAMN04490355_104039</name>
</gene>
<proteinExistence type="predicted"/>
<keyword evidence="2" id="KW-1185">Reference proteome</keyword>
<dbReference type="EMBL" id="FOTS01000040">
    <property type="protein sequence ID" value="SFM09423.1"/>
    <property type="molecule type" value="Genomic_DNA"/>
</dbReference>
<evidence type="ECO:0000313" key="2">
    <source>
        <dbReference type="Proteomes" id="UP000199520"/>
    </source>
</evidence>
<protein>
    <submittedName>
        <fullName evidence="1">Uncharacterized protein</fullName>
    </submittedName>
</protein>
<accession>A0A1I4N2E3</accession>
<evidence type="ECO:0000313" key="1">
    <source>
        <dbReference type="EMBL" id="SFM09423.1"/>
    </source>
</evidence>
<sequence length="54" mass="6303">MSIEYDLEDAVDLLEAFNRAGISYRICHDGKFSFHSDNDRERAKKVIEELKKKA</sequence>
<dbReference type="Proteomes" id="UP000199520">
    <property type="component" value="Unassembled WGS sequence"/>
</dbReference>